<dbReference type="InterPro" id="IPR037522">
    <property type="entry name" value="HD_GYP_dom"/>
</dbReference>
<protein>
    <submittedName>
        <fullName evidence="3">LuxR C-terminal-related transcriptional regulator</fullName>
    </submittedName>
</protein>
<dbReference type="SMART" id="SM00421">
    <property type="entry name" value="HTH_LUXR"/>
    <property type="match status" value="1"/>
</dbReference>
<keyword evidence="4" id="KW-1185">Reference proteome</keyword>
<proteinExistence type="predicted"/>
<dbReference type="Gene3D" id="1.10.3210.10">
    <property type="entry name" value="Hypothetical protein af1432"/>
    <property type="match status" value="2"/>
</dbReference>
<gene>
    <name evidence="3" type="ORF">SNE35_22640</name>
</gene>
<dbReference type="PANTHER" id="PTHR45228">
    <property type="entry name" value="CYCLIC DI-GMP PHOSPHODIESTERASE TM_0186-RELATED"/>
    <property type="match status" value="1"/>
</dbReference>
<dbReference type="Pfam" id="PF00196">
    <property type="entry name" value="GerE"/>
    <property type="match status" value="1"/>
</dbReference>
<dbReference type="CDD" id="cd06170">
    <property type="entry name" value="LuxR_C_like"/>
    <property type="match status" value="1"/>
</dbReference>
<dbReference type="PRINTS" id="PR00038">
    <property type="entry name" value="HTHLUXR"/>
</dbReference>
<dbReference type="SUPFAM" id="SSF46894">
    <property type="entry name" value="C-terminal effector domain of the bipartite response regulators"/>
    <property type="match status" value="1"/>
</dbReference>
<dbReference type="InterPro" id="IPR036388">
    <property type="entry name" value="WH-like_DNA-bd_sf"/>
</dbReference>
<dbReference type="PROSITE" id="PS51832">
    <property type="entry name" value="HD_GYP"/>
    <property type="match status" value="1"/>
</dbReference>
<dbReference type="Pfam" id="PF13487">
    <property type="entry name" value="HD_5"/>
    <property type="match status" value="1"/>
</dbReference>
<evidence type="ECO:0000313" key="4">
    <source>
        <dbReference type="Proteomes" id="UP001285263"/>
    </source>
</evidence>
<dbReference type="PROSITE" id="PS50043">
    <property type="entry name" value="HTH_LUXR_2"/>
    <property type="match status" value="1"/>
</dbReference>
<dbReference type="RefSeq" id="WP_320425276.1">
    <property type="nucleotide sequence ID" value="NZ_JAXCLA010000007.1"/>
</dbReference>
<feature type="domain" description="HTH luxR-type" evidence="1">
    <location>
        <begin position="400"/>
        <end position="465"/>
    </location>
</feature>
<dbReference type="InterPro" id="IPR052020">
    <property type="entry name" value="Cyclic_di-GMP/3'3'-cGAMP_PDE"/>
</dbReference>
<reference evidence="3 4" key="1">
    <citation type="submission" date="2023-11" db="EMBL/GenBank/DDBJ databases">
        <title>Paucibacter sp. nov., isolated from fresh soil in Korea.</title>
        <authorList>
            <person name="Le N.T.T."/>
        </authorList>
    </citation>
    <scope>NUCLEOTIDE SEQUENCE [LARGE SCALE GENOMIC DNA]</scope>
    <source>
        <strain evidence="3 4">R3-3</strain>
    </source>
</reference>
<comment type="caution">
    <text evidence="3">The sequence shown here is derived from an EMBL/GenBank/DDBJ whole genome shotgun (WGS) entry which is preliminary data.</text>
</comment>
<dbReference type="PROSITE" id="PS00622">
    <property type="entry name" value="HTH_LUXR_1"/>
    <property type="match status" value="1"/>
</dbReference>
<evidence type="ECO:0000259" key="1">
    <source>
        <dbReference type="PROSITE" id="PS50043"/>
    </source>
</evidence>
<dbReference type="InterPro" id="IPR000792">
    <property type="entry name" value="Tscrpt_reg_LuxR_C"/>
</dbReference>
<dbReference type="EMBL" id="JAXCLA010000007">
    <property type="protein sequence ID" value="MDY0747319.1"/>
    <property type="molecule type" value="Genomic_DNA"/>
</dbReference>
<dbReference type="SUPFAM" id="SSF109604">
    <property type="entry name" value="HD-domain/PDEase-like"/>
    <property type="match status" value="1"/>
</dbReference>
<dbReference type="InterPro" id="IPR016032">
    <property type="entry name" value="Sig_transdc_resp-reg_C-effctor"/>
</dbReference>
<feature type="domain" description="HD-GYP" evidence="2">
    <location>
        <begin position="208"/>
        <end position="404"/>
    </location>
</feature>
<organism evidence="3 4">
    <name type="scientific">Roseateles agri</name>
    <dbReference type="NCBI Taxonomy" id="3098619"/>
    <lineage>
        <taxon>Bacteria</taxon>
        <taxon>Pseudomonadati</taxon>
        <taxon>Pseudomonadota</taxon>
        <taxon>Betaproteobacteria</taxon>
        <taxon>Burkholderiales</taxon>
        <taxon>Sphaerotilaceae</taxon>
        <taxon>Roseateles</taxon>
    </lineage>
</organism>
<dbReference type="Gene3D" id="1.10.10.10">
    <property type="entry name" value="Winged helix-like DNA-binding domain superfamily/Winged helix DNA-binding domain"/>
    <property type="match status" value="1"/>
</dbReference>
<sequence length="467" mass="50129">MLALAFIGDLSMGRPTDHSHRTAWLAARLAAEDGGTDRDCQSAHDVSLLRWSGCTANAAGFDQLLGDDVAGRDALFEMTLPINAERAAAIVPLAEIHCEVSGEIASQLGMDDQVEAGLRNIFETWDGRGNPGRLRADDVPPVVYHVALASDLEILSRARGLEAALEKIASLSDEKYPAPLVQRLQRTAPQWLATLDENQPQGPTQDLTLVGRDVPLELIADVADLKLPWLAGQSRQVAACAAATAAQLGLDANTQALLQRAGLIHAIGRAALPNHLWERTGRLTAADRERVRLMPYWTFRAASHIPVLKAEADLASYAYERLDGSGHFRSLSAAALTVPHRIIATAVALVALRSPRPWRPAFDAAGAAQVLRDEAAQGRFDAEVVEAALAALAGSRPRTPAKAAISLSAREADVLRRISLGESNKEVARVLEISPSTVRTHIESVFRKLECSTRAAATLKAFTLGLI</sequence>
<accession>A0ABU5DLY9</accession>
<evidence type="ECO:0000259" key="2">
    <source>
        <dbReference type="PROSITE" id="PS51832"/>
    </source>
</evidence>
<name>A0ABU5DLY9_9BURK</name>
<evidence type="ECO:0000313" key="3">
    <source>
        <dbReference type="EMBL" id="MDY0747319.1"/>
    </source>
</evidence>
<dbReference type="Proteomes" id="UP001285263">
    <property type="component" value="Unassembled WGS sequence"/>
</dbReference>